<dbReference type="Pfam" id="PF04239">
    <property type="entry name" value="DUF421"/>
    <property type="match status" value="1"/>
</dbReference>
<proteinExistence type="inferred from homology"/>
<dbReference type="EMBL" id="PTJE01000003">
    <property type="protein sequence ID" value="PPK95020.1"/>
    <property type="molecule type" value="Genomic_DNA"/>
</dbReference>
<dbReference type="InterPro" id="IPR007353">
    <property type="entry name" value="DUF421"/>
</dbReference>
<keyword evidence="5" id="KW-1133">Transmembrane helix</keyword>
<dbReference type="GO" id="GO:0005886">
    <property type="term" value="C:plasma membrane"/>
    <property type="evidence" value="ECO:0007669"/>
    <property type="project" value="UniProtKB-SubCell"/>
</dbReference>
<dbReference type="PANTHER" id="PTHR34582">
    <property type="entry name" value="UPF0702 TRANSMEMBRANE PROTEIN YCAP"/>
    <property type="match status" value="1"/>
</dbReference>
<accession>A0A2S6ILJ9</accession>
<comment type="caution">
    <text evidence="8">The sequence shown here is derived from an EMBL/GenBank/DDBJ whole genome shotgun (WGS) entry which is preliminary data.</text>
</comment>
<dbReference type="Gene3D" id="3.30.240.20">
    <property type="entry name" value="bsu07140 like domains"/>
    <property type="match status" value="1"/>
</dbReference>
<organism evidence="8 9">
    <name type="scientific">Nonlabens xylanidelens</name>
    <dbReference type="NCBI Taxonomy" id="191564"/>
    <lineage>
        <taxon>Bacteria</taxon>
        <taxon>Pseudomonadati</taxon>
        <taxon>Bacteroidota</taxon>
        <taxon>Flavobacteriia</taxon>
        <taxon>Flavobacteriales</taxon>
        <taxon>Flavobacteriaceae</taxon>
        <taxon>Nonlabens</taxon>
    </lineage>
</organism>
<keyword evidence="9" id="KW-1185">Reference proteome</keyword>
<evidence type="ECO:0000256" key="6">
    <source>
        <dbReference type="ARBA" id="ARBA00023136"/>
    </source>
</evidence>
<gene>
    <name evidence="8" type="ORF">LY01_01773</name>
</gene>
<evidence type="ECO:0000256" key="5">
    <source>
        <dbReference type="ARBA" id="ARBA00022989"/>
    </source>
</evidence>
<comment type="subcellular location">
    <subcellularLocation>
        <location evidence="1">Cell membrane</location>
        <topology evidence="1">Multi-pass membrane protein</topology>
    </subcellularLocation>
</comment>
<dbReference type="PANTHER" id="PTHR34582:SF6">
    <property type="entry name" value="UPF0702 TRANSMEMBRANE PROTEIN YCAP"/>
    <property type="match status" value="1"/>
</dbReference>
<feature type="domain" description="YetF C-terminal" evidence="7">
    <location>
        <begin position="1"/>
        <end position="59"/>
    </location>
</feature>
<evidence type="ECO:0000313" key="8">
    <source>
        <dbReference type="EMBL" id="PPK95020.1"/>
    </source>
</evidence>
<sequence length="69" mass="7867">MKDGKVLHDNLEKTKVTENELRGKLREANVLRLSEVRAVVLETTGDVSVIHTSGDEELEDYIMKDVRRS</sequence>
<keyword evidence="3" id="KW-1003">Cell membrane</keyword>
<reference evidence="8 9" key="1">
    <citation type="submission" date="2018-02" db="EMBL/GenBank/DDBJ databases">
        <title>Genomic Encyclopedia of Archaeal and Bacterial Type Strains, Phase II (KMG-II): from individual species to whole genera.</title>
        <authorList>
            <person name="Goeker M."/>
        </authorList>
    </citation>
    <scope>NUCLEOTIDE SEQUENCE [LARGE SCALE GENOMIC DNA]</scope>
    <source>
        <strain evidence="8 9">DSM 16809</strain>
    </source>
</reference>
<evidence type="ECO:0000313" key="9">
    <source>
        <dbReference type="Proteomes" id="UP000239002"/>
    </source>
</evidence>
<protein>
    <submittedName>
        <fullName evidence="8">Uncharacterized protein DUF421</fullName>
    </submittedName>
</protein>
<evidence type="ECO:0000256" key="1">
    <source>
        <dbReference type="ARBA" id="ARBA00004651"/>
    </source>
</evidence>
<keyword evidence="4" id="KW-0812">Transmembrane</keyword>
<evidence type="ECO:0000256" key="3">
    <source>
        <dbReference type="ARBA" id="ARBA00022475"/>
    </source>
</evidence>
<dbReference type="AlphaFoldDB" id="A0A2S6ILJ9"/>
<evidence type="ECO:0000256" key="4">
    <source>
        <dbReference type="ARBA" id="ARBA00022692"/>
    </source>
</evidence>
<keyword evidence="6" id="KW-0472">Membrane</keyword>
<name>A0A2S6ILJ9_9FLAO</name>
<comment type="similarity">
    <text evidence="2">Belongs to the UPF0702 family.</text>
</comment>
<evidence type="ECO:0000256" key="2">
    <source>
        <dbReference type="ARBA" id="ARBA00006448"/>
    </source>
</evidence>
<dbReference type="InterPro" id="IPR023090">
    <property type="entry name" value="UPF0702_alpha/beta_dom_sf"/>
</dbReference>
<dbReference type="Proteomes" id="UP000239002">
    <property type="component" value="Unassembled WGS sequence"/>
</dbReference>
<evidence type="ECO:0000259" key="7">
    <source>
        <dbReference type="Pfam" id="PF04239"/>
    </source>
</evidence>